<proteinExistence type="predicted"/>
<dbReference type="InterPro" id="IPR023346">
    <property type="entry name" value="Lysozyme-like_dom_sf"/>
</dbReference>
<comment type="caution">
    <text evidence="3">The sequence shown here is derived from an EMBL/GenBank/DDBJ whole genome shotgun (WGS) entry which is preliminary data.</text>
</comment>
<dbReference type="Gene3D" id="1.10.530.10">
    <property type="match status" value="1"/>
</dbReference>
<dbReference type="AlphaFoldDB" id="A0AA41WG62"/>
<name>A0AA41WG62_9BACT</name>
<dbReference type="EMBL" id="JAMSLR010000006">
    <property type="protein sequence ID" value="MCM8749503.1"/>
    <property type="molecule type" value="Genomic_DNA"/>
</dbReference>
<keyword evidence="1" id="KW-0732">Signal</keyword>
<dbReference type="InterPro" id="IPR008258">
    <property type="entry name" value="Transglycosylase_SLT_dom_1"/>
</dbReference>
<reference evidence="3" key="1">
    <citation type="submission" date="2022-06" db="EMBL/GenBank/DDBJ databases">
        <title>CFH 74404 Thermomicrobiaceae sp.</title>
        <authorList>
            <person name="Ming H."/>
            <person name="Li W.-J."/>
            <person name="Zhao Z."/>
        </authorList>
    </citation>
    <scope>NUCLEOTIDE SEQUENCE</scope>
    <source>
        <strain evidence="3">CFH 74404</strain>
    </source>
</reference>
<dbReference type="Pfam" id="PF01464">
    <property type="entry name" value="SLT"/>
    <property type="match status" value="1"/>
</dbReference>
<feature type="domain" description="Transglycosylase SLT" evidence="2">
    <location>
        <begin position="312"/>
        <end position="394"/>
    </location>
</feature>
<feature type="chain" id="PRO_5041260217" evidence="1">
    <location>
        <begin position="29"/>
        <end position="541"/>
    </location>
</feature>
<dbReference type="SUPFAM" id="SSF53955">
    <property type="entry name" value="Lysozyme-like"/>
    <property type="match status" value="1"/>
</dbReference>
<evidence type="ECO:0000313" key="4">
    <source>
        <dbReference type="Proteomes" id="UP001165306"/>
    </source>
</evidence>
<sequence length="541" mass="58891">MSIGKAVLRLVAGCALVASLAGHASTHAAELSVDPLSLATPVPDVWYRFDGQVLFESASRSWLLGPAVRAVALEPYRESPSGARTVYYFDKGRLELTHPERPPGDPSRVTSGLLVREMIAGQIQLGDATFIAVAPAQIPVAGDTVGNALAPTYAALQPLASVGENPQARRQPNRVGQPVTALVRADGQVVENAVADSTVAIGYYEERLGHNIPQVFWDWMNRQSISWQELAGLPLTEPFWIDTVVGGRQERVLIQAFERRVLTYTPANPEPWRVEANNAGQHYRAWRELSVPDDRSLLGLAGGVPLGEIIVSKAVAQGVDPYLFAALAAVASNFDPLAVKPGIGLGLFQVPIAVSQRSGVPFPLDPAVNAELAARELKRLASEQQDWHAALALYLQAAQIASGADQVLQKAQEYRAAFQSPPTLSERKTYRLIARGQAAYYDPGYTVAWWEGALRRHAGWGGAVPGWQLDPNGYYCVHPDFRPGQRLFLTANGVGLWCTIGDTVATHHVAQWRSRWAVELSWSAFEALRLDQRNSVSVWAP</sequence>
<dbReference type="RefSeq" id="WP_284057286.1">
    <property type="nucleotide sequence ID" value="NZ_JAMSLR010000006.1"/>
</dbReference>
<evidence type="ECO:0000256" key="1">
    <source>
        <dbReference type="SAM" id="SignalP"/>
    </source>
</evidence>
<feature type="signal peptide" evidence="1">
    <location>
        <begin position="1"/>
        <end position="28"/>
    </location>
</feature>
<evidence type="ECO:0000259" key="2">
    <source>
        <dbReference type="Pfam" id="PF01464"/>
    </source>
</evidence>
<keyword evidence="4" id="KW-1185">Reference proteome</keyword>
<organism evidence="3 4">
    <name type="scientific">Thermalbibacter longus</name>
    <dbReference type="NCBI Taxonomy" id="2951981"/>
    <lineage>
        <taxon>Bacteria</taxon>
        <taxon>Pseudomonadati</taxon>
        <taxon>Thermomicrobiota</taxon>
        <taxon>Thermomicrobia</taxon>
        <taxon>Thermomicrobiales</taxon>
        <taxon>Thermomicrobiaceae</taxon>
        <taxon>Thermalbibacter</taxon>
    </lineage>
</organism>
<evidence type="ECO:0000313" key="3">
    <source>
        <dbReference type="EMBL" id="MCM8749503.1"/>
    </source>
</evidence>
<accession>A0AA41WG62</accession>
<dbReference type="Proteomes" id="UP001165306">
    <property type="component" value="Unassembled WGS sequence"/>
</dbReference>
<protein>
    <submittedName>
        <fullName evidence="3">Lytic transglycosylase domain-containing protein</fullName>
    </submittedName>
</protein>
<gene>
    <name evidence="3" type="ORF">NET02_10120</name>
</gene>